<name>A0A410T7H1_9CAUD</name>
<organism evidence="1 2">
    <name type="scientific">Campylobacter phage CP20</name>
    <dbReference type="NCBI Taxonomy" id="2506428"/>
    <lineage>
        <taxon>Viruses</taxon>
        <taxon>Duplodnaviria</taxon>
        <taxon>Heunggongvirae</taxon>
        <taxon>Uroviricota</taxon>
        <taxon>Caudoviricetes</taxon>
        <taxon>Connertonviridae</taxon>
        <taxon>Firehammervirus</taxon>
        <taxon>Firehammervirus CPt10</taxon>
    </lineage>
</organism>
<proteinExistence type="predicted"/>
<evidence type="ECO:0000313" key="1">
    <source>
        <dbReference type="EMBL" id="QAU04783.1"/>
    </source>
</evidence>
<evidence type="ECO:0000313" key="2">
    <source>
        <dbReference type="Proteomes" id="UP000290538"/>
    </source>
</evidence>
<sequence length="37" mass="4187">MLGFLIVYSNAIYPSICLNLKAILKSIKNAWVSYIIL</sequence>
<protein>
    <submittedName>
        <fullName evidence="1">Uncharacterized protein</fullName>
    </submittedName>
</protein>
<dbReference type="EMBL" id="MK408758">
    <property type="protein sequence ID" value="QAU04783.1"/>
    <property type="molecule type" value="Genomic_DNA"/>
</dbReference>
<dbReference type="Proteomes" id="UP000290538">
    <property type="component" value="Segment"/>
</dbReference>
<accession>A0A410T7H1</accession>
<reference evidence="1 2" key="1">
    <citation type="submission" date="2019-01" db="EMBL/GenBank/DDBJ databases">
        <title>Complete genome sequence of Campylobacter bacteriophage CP20.</title>
        <authorList>
            <person name="Connerton I.F."/>
        </authorList>
    </citation>
    <scope>NUCLEOTIDE SEQUENCE [LARGE SCALE GENOMIC DNA]</scope>
</reference>